<name>A0A5K3FYL4_MESCO</name>
<proteinExistence type="predicted"/>
<dbReference type="AlphaFoldDB" id="A0A5K3FYL4"/>
<reference evidence="1" key="1">
    <citation type="submission" date="2019-11" db="UniProtKB">
        <authorList>
            <consortium name="WormBaseParasite"/>
        </authorList>
    </citation>
    <scope>IDENTIFICATION</scope>
</reference>
<dbReference type="WBParaSite" id="MCU_013302-RA">
    <property type="protein sequence ID" value="MCU_013302-RA"/>
    <property type="gene ID" value="MCU_013302"/>
</dbReference>
<protein>
    <submittedName>
        <fullName evidence="1">TMEM132 domain-containing protein</fullName>
    </submittedName>
</protein>
<sequence length="74" mass="8495">DSPVTARVQVLLQGHGPFQRLTHVDFTSTACSTEPIRKLYDVWQGGTKQHQRHVLQQHEQQLLLHVTTLLITQK</sequence>
<accession>A0A5K3FYL4</accession>
<organism evidence="1">
    <name type="scientific">Mesocestoides corti</name>
    <name type="common">Flatworm</name>
    <dbReference type="NCBI Taxonomy" id="53468"/>
    <lineage>
        <taxon>Eukaryota</taxon>
        <taxon>Metazoa</taxon>
        <taxon>Spiralia</taxon>
        <taxon>Lophotrochozoa</taxon>
        <taxon>Platyhelminthes</taxon>
        <taxon>Cestoda</taxon>
        <taxon>Eucestoda</taxon>
        <taxon>Cyclophyllidea</taxon>
        <taxon>Mesocestoididae</taxon>
        <taxon>Mesocestoides</taxon>
    </lineage>
</organism>
<evidence type="ECO:0000313" key="1">
    <source>
        <dbReference type="WBParaSite" id="MCU_013302-RA"/>
    </source>
</evidence>